<organism evidence="2 3">
    <name type="scientific">Angiostrongylus cantonensis</name>
    <name type="common">Rat lungworm</name>
    <dbReference type="NCBI Taxonomy" id="6313"/>
    <lineage>
        <taxon>Eukaryota</taxon>
        <taxon>Metazoa</taxon>
        <taxon>Ecdysozoa</taxon>
        <taxon>Nematoda</taxon>
        <taxon>Chromadorea</taxon>
        <taxon>Rhabditida</taxon>
        <taxon>Rhabditina</taxon>
        <taxon>Rhabditomorpha</taxon>
        <taxon>Strongyloidea</taxon>
        <taxon>Metastrongylidae</taxon>
        <taxon>Angiostrongylus</taxon>
    </lineage>
</organism>
<feature type="region of interest" description="Disordered" evidence="1">
    <location>
        <begin position="19"/>
        <end position="39"/>
    </location>
</feature>
<proteinExistence type="predicted"/>
<protein>
    <submittedName>
        <fullName evidence="3">Uncharacterized protein</fullName>
    </submittedName>
</protein>
<dbReference type="AlphaFoldDB" id="A0A0K0DRW9"/>
<accession>A0A0K0DRW9</accession>
<reference evidence="3" key="2">
    <citation type="submission" date="2017-02" db="UniProtKB">
        <authorList>
            <consortium name="WormBaseParasite"/>
        </authorList>
    </citation>
    <scope>IDENTIFICATION</scope>
</reference>
<evidence type="ECO:0000256" key="1">
    <source>
        <dbReference type="SAM" id="MobiDB-lite"/>
    </source>
</evidence>
<dbReference type="Proteomes" id="UP000035642">
    <property type="component" value="Unassembled WGS sequence"/>
</dbReference>
<dbReference type="STRING" id="6313.A0A0K0DRW9"/>
<name>A0A0K0DRW9_ANGCA</name>
<feature type="compositionally biased region" description="Basic and acidic residues" evidence="1">
    <location>
        <begin position="28"/>
        <end position="39"/>
    </location>
</feature>
<sequence>MASIANLFEHYISNHRENLTRPTSATLEKSDKERLKQKEEEVRETVVPVSEMPVLLQKLMIQEQPKLISKAGSTMLTSEDLEKDLLRSAKPKHTQVQVRYSLVS</sequence>
<evidence type="ECO:0000313" key="3">
    <source>
        <dbReference type="WBParaSite" id="ACAC_0001450801-mRNA-1"/>
    </source>
</evidence>
<keyword evidence="2" id="KW-1185">Reference proteome</keyword>
<evidence type="ECO:0000313" key="2">
    <source>
        <dbReference type="Proteomes" id="UP000035642"/>
    </source>
</evidence>
<dbReference type="WBParaSite" id="ACAC_0001450801-mRNA-1">
    <property type="protein sequence ID" value="ACAC_0001450801-mRNA-1"/>
    <property type="gene ID" value="ACAC_0001450801"/>
</dbReference>
<reference evidence="2" key="1">
    <citation type="submission" date="2012-09" db="EMBL/GenBank/DDBJ databases">
        <authorList>
            <person name="Martin A.A."/>
        </authorList>
    </citation>
    <scope>NUCLEOTIDE SEQUENCE</scope>
</reference>